<evidence type="ECO:0000313" key="3">
    <source>
        <dbReference type="EMBL" id="CRK87110.1"/>
    </source>
</evidence>
<keyword evidence="4" id="KW-1185">Reference proteome</keyword>
<dbReference type="PANTHER" id="PTHR21879:SF17">
    <property type="entry name" value="LD24139P"/>
    <property type="match status" value="1"/>
</dbReference>
<proteinExistence type="predicted"/>
<dbReference type="AlphaFoldDB" id="A0A1J1HKX4"/>
<protein>
    <submittedName>
        <fullName evidence="3">CLUMA_CG000871, isoform A</fullName>
    </submittedName>
</protein>
<dbReference type="STRING" id="568069.A0A1J1HKX4"/>
<reference evidence="3 4" key="1">
    <citation type="submission" date="2015-04" db="EMBL/GenBank/DDBJ databases">
        <authorList>
            <person name="Syromyatnikov M.Y."/>
            <person name="Popov V.N."/>
        </authorList>
    </citation>
    <scope>NUCLEOTIDE SEQUENCE [LARGE SCALE GENOMIC DNA]</scope>
</reference>
<dbReference type="Proteomes" id="UP000183832">
    <property type="component" value="Unassembled WGS sequence"/>
</dbReference>
<evidence type="ECO:0000256" key="2">
    <source>
        <dbReference type="SAM" id="SignalP"/>
    </source>
</evidence>
<keyword evidence="1" id="KW-0472">Membrane</keyword>
<dbReference type="InterPro" id="IPR012464">
    <property type="entry name" value="DUF1676"/>
</dbReference>
<name>A0A1J1HKX4_9DIPT</name>
<dbReference type="Pfam" id="PF07898">
    <property type="entry name" value="DUF1676"/>
    <property type="match status" value="1"/>
</dbReference>
<keyword evidence="2" id="KW-0732">Signal</keyword>
<dbReference type="EMBL" id="CVRI01000003">
    <property type="protein sequence ID" value="CRK87110.1"/>
    <property type="molecule type" value="Genomic_DNA"/>
</dbReference>
<evidence type="ECO:0000313" key="4">
    <source>
        <dbReference type="Proteomes" id="UP000183832"/>
    </source>
</evidence>
<dbReference type="GO" id="GO:0016020">
    <property type="term" value="C:membrane"/>
    <property type="evidence" value="ECO:0007669"/>
    <property type="project" value="TreeGrafter"/>
</dbReference>
<sequence>MKVFIIIAVLFASTLAAPGVIDNQIESDSSVSKVMKYFGSCSDNEDITSCLAIKGITALNRAARASNIKITEGVVLARDPTYTSRAGKAVSENEIVSSLPTEPEQRSARLYDMALDTLNNFLASHTLQFKFPADTTQEVSRAIDEGRGKLKKLIGPLLMGLIGKKMLAIVPIFIVGLALLAFKALVVSKIALLLAVVLLVSKIAGGGGSGGGGGLGILGKVAGLSGGLGGGLLGGGSSGGYANSAATAGGYGGGSQGWSSGGGGGSYPYARSYDVAQDLAYSGQAQTE</sequence>
<keyword evidence="1" id="KW-0812">Transmembrane</keyword>
<dbReference type="OrthoDB" id="8191402at2759"/>
<gene>
    <name evidence="3" type="primary">putative GJ14261</name>
    <name evidence="3" type="ORF">CLUMA_CG000871</name>
</gene>
<feature type="signal peptide" evidence="2">
    <location>
        <begin position="1"/>
        <end position="16"/>
    </location>
</feature>
<feature type="transmembrane region" description="Helical" evidence="1">
    <location>
        <begin position="166"/>
        <end position="199"/>
    </location>
</feature>
<keyword evidence="1" id="KW-1133">Transmembrane helix</keyword>
<dbReference type="PANTHER" id="PTHR21879">
    <property type="entry name" value="FI03362P-RELATED-RELATED"/>
    <property type="match status" value="1"/>
</dbReference>
<accession>A0A1J1HKX4</accession>
<feature type="chain" id="PRO_5012881994" evidence="2">
    <location>
        <begin position="17"/>
        <end position="288"/>
    </location>
</feature>
<evidence type="ECO:0000256" key="1">
    <source>
        <dbReference type="SAM" id="Phobius"/>
    </source>
</evidence>
<organism evidence="3 4">
    <name type="scientific">Clunio marinus</name>
    <dbReference type="NCBI Taxonomy" id="568069"/>
    <lineage>
        <taxon>Eukaryota</taxon>
        <taxon>Metazoa</taxon>
        <taxon>Ecdysozoa</taxon>
        <taxon>Arthropoda</taxon>
        <taxon>Hexapoda</taxon>
        <taxon>Insecta</taxon>
        <taxon>Pterygota</taxon>
        <taxon>Neoptera</taxon>
        <taxon>Endopterygota</taxon>
        <taxon>Diptera</taxon>
        <taxon>Nematocera</taxon>
        <taxon>Chironomoidea</taxon>
        <taxon>Chironomidae</taxon>
        <taxon>Clunio</taxon>
    </lineage>
</organism>